<dbReference type="AlphaFoldDB" id="A0A6A6Y1L1"/>
<reference evidence="4" key="2">
    <citation type="submission" date="2020-04" db="EMBL/GenBank/DDBJ databases">
        <authorList>
            <consortium name="NCBI Genome Project"/>
        </authorList>
    </citation>
    <scope>NUCLEOTIDE SEQUENCE</scope>
    <source>
        <strain evidence="4">CBS 304.34</strain>
    </source>
</reference>
<dbReference type="Proteomes" id="UP000504636">
    <property type="component" value="Unplaced"/>
</dbReference>
<proteinExistence type="predicted"/>
<evidence type="ECO:0000313" key="3">
    <source>
        <dbReference type="Proteomes" id="UP000504636"/>
    </source>
</evidence>
<evidence type="ECO:0000313" key="4">
    <source>
        <dbReference type="RefSeq" id="XP_033569402.1"/>
    </source>
</evidence>
<dbReference type="OrthoDB" id="3798004at2759"/>
<accession>A0A6A6Y1L1</accession>
<protein>
    <submittedName>
        <fullName evidence="2 4">Uncharacterized protein</fullName>
    </submittedName>
</protein>
<reference evidence="2 4" key="1">
    <citation type="journal article" date="2020" name="Stud. Mycol.">
        <title>101 Dothideomycetes genomes: a test case for predicting lifestyles and emergence of pathogens.</title>
        <authorList>
            <person name="Haridas S."/>
            <person name="Albert R."/>
            <person name="Binder M."/>
            <person name="Bloem J."/>
            <person name="Labutti K."/>
            <person name="Salamov A."/>
            <person name="Andreopoulos B."/>
            <person name="Baker S."/>
            <person name="Barry K."/>
            <person name="Bills G."/>
            <person name="Bluhm B."/>
            <person name="Cannon C."/>
            <person name="Castanera R."/>
            <person name="Culley D."/>
            <person name="Daum C."/>
            <person name="Ezra D."/>
            <person name="Gonzalez J."/>
            <person name="Henrissat B."/>
            <person name="Kuo A."/>
            <person name="Liang C."/>
            <person name="Lipzen A."/>
            <person name="Lutzoni F."/>
            <person name="Magnuson J."/>
            <person name="Mondo S."/>
            <person name="Nolan M."/>
            <person name="Ohm R."/>
            <person name="Pangilinan J."/>
            <person name="Park H.-J."/>
            <person name="Ramirez L."/>
            <person name="Alfaro M."/>
            <person name="Sun H."/>
            <person name="Tritt A."/>
            <person name="Yoshinaga Y."/>
            <person name="Zwiers L.-H."/>
            <person name="Turgeon B."/>
            <person name="Goodwin S."/>
            <person name="Spatafora J."/>
            <person name="Crous P."/>
            <person name="Grigoriev I."/>
        </authorList>
    </citation>
    <scope>NUCLEOTIDE SEQUENCE</scope>
    <source>
        <strain evidence="2 4">CBS 304.34</strain>
    </source>
</reference>
<evidence type="ECO:0000313" key="2">
    <source>
        <dbReference type="EMBL" id="KAF2802438.1"/>
    </source>
</evidence>
<gene>
    <name evidence="2 4" type="ORF">BDZ99DRAFT_482863</name>
</gene>
<dbReference type="PANTHER" id="PTHR38790">
    <property type="entry name" value="2EXR DOMAIN-CONTAINING PROTEIN-RELATED"/>
    <property type="match status" value="1"/>
</dbReference>
<keyword evidence="3" id="KW-1185">Reference proteome</keyword>
<feature type="region of interest" description="Disordered" evidence="1">
    <location>
        <begin position="1"/>
        <end position="34"/>
    </location>
</feature>
<reference evidence="4" key="3">
    <citation type="submission" date="2025-04" db="UniProtKB">
        <authorList>
            <consortium name="RefSeq"/>
        </authorList>
    </citation>
    <scope>IDENTIFICATION</scope>
    <source>
        <strain evidence="4">CBS 304.34</strain>
    </source>
</reference>
<sequence length="316" mass="35318">MPRDIVISRTASTPSASKTSRGTAQSSKPCSLPKWPPMPQSESAFFGLPAELRNEIYAHYFDSLTRSEPHSLSLLLTCRAVYSEAHILAFSTITFATTSWIRYKLASLSSILRPESFNAITSLAFASHFLNEDPRTGATQTIMAGFIANAVTLFPNIRRVTLILPNSYAKTGWQEEPAYGLWDSFCQTGIASVAQTVLSGHVMAWPKSAPWKLVWPEDDEERYEYCVMKRDPGQYFGSHEVRINWQSGRAPGQESTWSQICSPRRPSARRGLVPSMGKSLLYNTLLSPVLAPIWISRKVKTILQTGWFLKYGDVEG</sequence>
<dbReference type="GeneID" id="54463424"/>
<name>A0A6A6Y1L1_9PEZI</name>
<organism evidence="2">
    <name type="scientific">Mytilinidion resinicola</name>
    <dbReference type="NCBI Taxonomy" id="574789"/>
    <lineage>
        <taxon>Eukaryota</taxon>
        <taxon>Fungi</taxon>
        <taxon>Dikarya</taxon>
        <taxon>Ascomycota</taxon>
        <taxon>Pezizomycotina</taxon>
        <taxon>Dothideomycetes</taxon>
        <taxon>Pleosporomycetidae</taxon>
        <taxon>Mytilinidiales</taxon>
        <taxon>Mytilinidiaceae</taxon>
        <taxon>Mytilinidion</taxon>
    </lineage>
</organism>
<feature type="compositionally biased region" description="Polar residues" evidence="1">
    <location>
        <begin position="9"/>
        <end position="29"/>
    </location>
</feature>
<evidence type="ECO:0000256" key="1">
    <source>
        <dbReference type="SAM" id="MobiDB-lite"/>
    </source>
</evidence>
<dbReference type="EMBL" id="MU003723">
    <property type="protein sequence ID" value="KAF2802438.1"/>
    <property type="molecule type" value="Genomic_DNA"/>
</dbReference>
<dbReference type="RefSeq" id="XP_033569402.1">
    <property type="nucleotide sequence ID" value="XM_033722531.1"/>
</dbReference>